<dbReference type="InterPro" id="IPR001789">
    <property type="entry name" value="Sig_transdc_resp-reg_receiver"/>
</dbReference>
<dbReference type="InterPro" id="IPR011006">
    <property type="entry name" value="CheY-like_superfamily"/>
</dbReference>
<feature type="domain" description="HTH LytTR-type" evidence="4">
    <location>
        <begin position="148"/>
        <end position="250"/>
    </location>
</feature>
<dbReference type="Gene3D" id="2.40.50.1020">
    <property type="entry name" value="LytTr DNA-binding domain"/>
    <property type="match status" value="1"/>
</dbReference>
<accession>A0A3E1K6S2</accession>
<dbReference type="InterPro" id="IPR007492">
    <property type="entry name" value="LytTR_DNA-bd_dom"/>
</dbReference>
<dbReference type="AlphaFoldDB" id="A0A3E1K6S2"/>
<dbReference type="InterPro" id="IPR046947">
    <property type="entry name" value="LytR-like"/>
</dbReference>
<dbReference type="PROSITE" id="PS50110">
    <property type="entry name" value="RESPONSE_REGULATORY"/>
    <property type="match status" value="1"/>
</dbReference>
<reference evidence="5 6" key="1">
    <citation type="submission" date="2018-08" db="EMBL/GenBank/DDBJ databases">
        <title>Wenzhouxiangella salilacus sp. nov., a novel bacterium isolated from a saline lake in Xinjiang Province, China.</title>
        <authorList>
            <person name="Han S."/>
        </authorList>
    </citation>
    <scope>NUCLEOTIDE SEQUENCE [LARGE SCALE GENOMIC DNA]</scope>
    <source>
        <strain evidence="5 6">XDB06</strain>
    </source>
</reference>
<proteinExistence type="predicted"/>
<dbReference type="OrthoDB" id="236568at2"/>
<keyword evidence="1" id="KW-0902">Two-component regulatory system</keyword>
<dbReference type="EMBL" id="QUZK01000047">
    <property type="protein sequence ID" value="RFF29374.1"/>
    <property type="molecule type" value="Genomic_DNA"/>
</dbReference>
<dbReference type="SUPFAM" id="SSF52172">
    <property type="entry name" value="CheY-like"/>
    <property type="match status" value="1"/>
</dbReference>
<dbReference type="PANTHER" id="PTHR37299">
    <property type="entry name" value="TRANSCRIPTIONAL REGULATOR-RELATED"/>
    <property type="match status" value="1"/>
</dbReference>
<protein>
    <submittedName>
        <fullName evidence="5">DNA-binding response regulator</fullName>
    </submittedName>
</protein>
<gene>
    <name evidence="5" type="ORF">DZC52_13070</name>
</gene>
<organism evidence="5 6">
    <name type="scientific">Wenzhouxiangella sediminis</name>
    <dbReference type="NCBI Taxonomy" id="1792836"/>
    <lineage>
        <taxon>Bacteria</taxon>
        <taxon>Pseudomonadati</taxon>
        <taxon>Pseudomonadota</taxon>
        <taxon>Gammaproteobacteria</taxon>
        <taxon>Chromatiales</taxon>
        <taxon>Wenzhouxiangellaceae</taxon>
        <taxon>Wenzhouxiangella</taxon>
    </lineage>
</organism>
<keyword evidence="2" id="KW-0597">Phosphoprotein</keyword>
<evidence type="ECO:0000259" key="3">
    <source>
        <dbReference type="PROSITE" id="PS50110"/>
    </source>
</evidence>
<name>A0A3E1K6S2_9GAMM</name>
<evidence type="ECO:0000259" key="4">
    <source>
        <dbReference type="PROSITE" id="PS50930"/>
    </source>
</evidence>
<comment type="caution">
    <text evidence="5">The sequence shown here is derived from an EMBL/GenBank/DDBJ whole genome shotgun (WGS) entry which is preliminary data.</text>
</comment>
<sequence length="250" mass="28168">MSTRILVAEDERAQRAELIRLLRGRWPAAELVAECEDGDAALAALEEARPDVLFLDIRMPGASGIDVARAASGRAHVVLITAYEEYAVKAFEAGALDYLLKPVTNERLDAAIERLRARLAESPPRIDELLERLEKQLGPQRDAPLNWITATCGDSVRLIPVEEVLFLRASDKYVRVVTAEDEAIVRTPLKELGERLDPERFWRIHRSVLVAVDAVHRIERDELGRWHARLRGHEETLPVSESGRSLFRGM</sequence>
<dbReference type="PROSITE" id="PS50930">
    <property type="entry name" value="HTH_LYTTR"/>
    <property type="match status" value="1"/>
</dbReference>
<feature type="modified residue" description="4-aspartylphosphate" evidence="2">
    <location>
        <position position="56"/>
    </location>
</feature>
<evidence type="ECO:0000313" key="6">
    <source>
        <dbReference type="Proteomes" id="UP000260351"/>
    </source>
</evidence>
<dbReference type="Gene3D" id="3.40.50.2300">
    <property type="match status" value="1"/>
</dbReference>
<dbReference type="RefSeq" id="WP_116651597.1">
    <property type="nucleotide sequence ID" value="NZ_QUZK01000047.1"/>
</dbReference>
<keyword evidence="5" id="KW-0238">DNA-binding</keyword>
<dbReference type="Pfam" id="PF00072">
    <property type="entry name" value="Response_reg"/>
    <property type="match status" value="1"/>
</dbReference>
<dbReference type="Proteomes" id="UP000260351">
    <property type="component" value="Unassembled WGS sequence"/>
</dbReference>
<dbReference type="GO" id="GO:0003677">
    <property type="term" value="F:DNA binding"/>
    <property type="evidence" value="ECO:0007669"/>
    <property type="project" value="UniProtKB-KW"/>
</dbReference>
<dbReference type="GO" id="GO:0000156">
    <property type="term" value="F:phosphorelay response regulator activity"/>
    <property type="evidence" value="ECO:0007669"/>
    <property type="project" value="InterPro"/>
</dbReference>
<evidence type="ECO:0000256" key="2">
    <source>
        <dbReference type="PROSITE-ProRule" id="PRU00169"/>
    </source>
</evidence>
<dbReference type="SMART" id="SM00448">
    <property type="entry name" value="REC"/>
    <property type="match status" value="1"/>
</dbReference>
<feature type="domain" description="Response regulatory" evidence="3">
    <location>
        <begin position="4"/>
        <end position="116"/>
    </location>
</feature>
<dbReference type="SMART" id="SM00850">
    <property type="entry name" value="LytTR"/>
    <property type="match status" value="1"/>
</dbReference>
<dbReference type="Pfam" id="PF04397">
    <property type="entry name" value="LytTR"/>
    <property type="match status" value="1"/>
</dbReference>
<evidence type="ECO:0000313" key="5">
    <source>
        <dbReference type="EMBL" id="RFF29374.1"/>
    </source>
</evidence>
<dbReference type="PANTHER" id="PTHR37299:SF1">
    <property type="entry name" value="STAGE 0 SPORULATION PROTEIN A HOMOLOG"/>
    <property type="match status" value="1"/>
</dbReference>
<keyword evidence="6" id="KW-1185">Reference proteome</keyword>
<evidence type="ECO:0000256" key="1">
    <source>
        <dbReference type="ARBA" id="ARBA00023012"/>
    </source>
</evidence>